<proteinExistence type="predicted"/>
<keyword evidence="1" id="KW-1133">Transmembrane helix</keyword>
<feature type="transmembrane region" description="Helical" evidence="1">
    <location>
        <begin position="138"/>
        <end position="156"/>
    </location>
</feature>
<evidence type="ECO:0008006" key="4">
    <source>
        <dbReference type="Google" id="ProtNLM"/>
    </source>
</evidence>
<evidence type="ECO:0000313" key="2">
    <source>
        <dbReference type="EMBL" id="GAA3729310.1"/>
    </source>
</evidence>
<comment type="caution">
    <text evidence="2">The sequence shown here is derived from an EMBL/GenBank/DDBJ whole genome shotgun (WGS) entry which is preliminary data.</text>
</comment>
<keyword evidence="1" id="KW-0812">Transmembrane</keyword>
<dbReference type="Proteomes" id="UP001501004">
    <property type="component" value="Unassembled WGS sequence"/>
</dbReference>
<gene>
    <name evidence="2" type="ORF">GCM10022239_02510</name>
</gene>
<name>A0ABP7F6K8_9MICO</name>
<dbReference type="RefSeq" id="WP_344752914.1">
    <property type="nucleotide sequence ID" value="NZ_BAABAE010000001.1"/>
</dbReference>
<protein>
    <recommendedName>
        <fullName evidence="4">DNA helicase</fullName>
    </recommendedName>
</protein>
<sequence length="173" mass="18688">MGLSRKRRRELGRLKRGASELWDDQKDVLEHASKVVREARRQLSNVSREEVAPRVRDAFENRVRPGVESGLEAGRQFADAAGRKVTRDVLPAVSSALGTALAALEVAKSPQVRRALSRVGTASRAVVPAKAAPGPGRYLLIGIGIVAAAGIAYAAWQTLRADDELWVSDELEA</sequence>
<evidence type="ECO:0000313" key="3">
    <source>
        <dbReference type="Proteomes" id="UP001501004"/>
    </source>
</evidence>
<dbReference type="EMBL" id="BAABAE010000001">
    <property type="protein sequence ID" value="GAA3729310.1"/>
    <property type="molecule type" value="Genomic_DNA"/>
</dbReference>
<keyword evidence="3" id="KW-1185">Reference proteome</keyword>
<reference evidence="3" key="1">
    <citation type="journal article" date="2019" name="Int. J. Syst. Evol. Microbiol.">
        <title>The Global Catalogue of Microorganisms (GCM) 10K type strain sequencing project: providing services to taxonomists for standard genome sequencing and annotation.</title>
        <authorList>
            <consortium name="The Broad Institute Genomics Platform"/>
            <consortium name="The Broad Institute Genome Sequencing Center for Infectious Disease"/>
            <person name="Wu L."/>
            <person name="Ma J."/>
        </authorList>
    </citation>
    <scope>NUCLEOTIDE SEQUENCE [LARGE SCALE GENOMIC DNA]</scope>
    <source>
        <strain evidence="3">JCM 16949</strain>
    </source>
</reference>
<keyword evidence="1" id="KW-0472">Membrane</keyword>
<evidence type="ECO:0000256" key="1">
    <source>
        <dbReference type="SAM" id="Phobius"/>
    </source>
</evidence>
<organism evidence="2 3">
    <name type="scientific">Leifsonella bigeumensis</name>
    <dbReference type="NCBI Taxonomy" id="433643"/>
    <lineage>
        <taxon>Bacteria</taxon>
        <taxon>Bacillati</taxon>
        <taxon>Actinomycetota</taxon>
        <taxon>Actinomycetes</taxon>
        <taxon>Micrococcales</taxon>
        <taxon>Microbacteriaceae</taxon>
        <taxon>Leifsonella</taxon>
    </lineage>
</organism>
<accession>A0ABP7F6K8</accession>